<dbReference type="PANTHER" id="PTHR32166">
    <property type="entry name" value="OSJNBA0013A04.12 PROTEIN"/>
    <property type="match status" value="1"/>
</dbReference>
<gene>
    <name evidence="3" type="ORF">CBR_g3387</name>
</gene>
<dbReference type="SUPFAM" id="SSF53098">
    <property type="entry name" value="Ribonuclease H-like"/>
    <property type="match status" value="1"/>
</dbReference>
<dbReference type="Gramene" id="GBG60144">
    <property type="protein sequence ID" value="GBG60144"/>
    <property type="gene ID" value="CBR_g3387"/>
</dbReference>
<comment type="caution">
    <text evidence="3">The sequence shown here is derived from an EMBL/GenBank/DDBJ whole genome shotgun (WGS) entry which is preliminary data.</text>
</comment>
<feature type="compositionally biased region" description="Gly residues" evidence="1">
    <location>
        <begin position="156"/>
        <end position="166"/>
    </location>
</feature>
<dbReference type="PANTHER" id="PTHR32166:SF123">
    <property type="entry name" value="BED-TYPE DOMAIN-CONTAINING PROTEIN"/>
    <property type="match status" value="1"/>
</dbReference>
<evidence type="ECO:0000313" key="4">
    <source>
        <dbReference type="Proteomes" id="UP000265515"/>
    </source>
</evidence>
<dbReference type="EMBL" id="BFEA01000009">
    <property type="protein sequence ID" value="GBG60144.1"/>
    <property type="molecule type" value="Genomic_DNA"/>
</dbReference>
<name>A0A388JQR0_CHABU</name>
<dbReference type="AlphaFoldDB" id="A0A388JQR0"/>
<organism evidence="3 4">
    <name type="scientific">Chara braunii</name>
    <name type="common">Braun's stonewort</name>
    <dbReference type="NCBI Taxonomy" id="69332"/>
    <lineage>
        <taxon>Eukaryota</taxon>
        <taxon>Viridiplantae</taxon>
        <taxon>Streptophyta</taxon>
        <taxon>Charophyceae</taxon>
        <taxon>Charales</taxon>
        <taxon>Characeae</taxon>
        <taxon>Chara</taxon>
    </lineage>
</organism>
<dbReference type="Proteomes" id="UP000265515">
    <property type="component" value="Unassembled WGS sequence"/>
</dbReference>
<evidence type="ECO:0000259" key="2">
    <source>
        <dbReference type="Pfam" id="PF04937"/>
    </source>
</evidence>
<dbReference type="InterPro" id="IPR007021">
    <property type="entry name" value="DUF659"/>
</dbReference>
<sequence length="869" mass="97257">MASASTRRRGNPLPPFVPVLQHKQDELRRGHVVWEWVERGQEWGKVGGGNFLIRCRLCWKVFIGSKSRGVEHFRKQKTYCPHWTGEILYELHRAGVVLRDAILRRLASEYAERVGGVMAADDLRHYMEAEGGGEEEHTRPGTPSRVGGADASLTGGADGGDIGGGTINQADDLDADRQRGGRSRGGTQPAGFEDAPPRVPGGVGGVTGGIEAGGCSVSAAPASTSVVGRRQSTLDPYIGNKIQMDLNQLWSLVIDRGGVAFNWLRLAEMQQLWDCICTLFRPTIVPVPQLLSYEGVRTTMLDIIFHEVAALIAPNKAKWTTSGCTLMMDGASDTTNKPIINFIAAGDSKPILIRVIDMLHRDKTGVSLAEIWEDVIRHDIGNAICTDKTEVMKTTAHMLQTHPDPAMRRIPWIPCATQCLSLLLRDIAAQPIERQTMKDAHKIVKFMRNKQKALILHKVMKKAMVLKLLADTRFGTSYMMLERLYDQREVLDTLVSSERLCRDDDFWSGVRTVMDVMGHVYALLRDVDRDGSSPTDRWDLEAILRQRLCSLELSDFDKDAVMTIVRDQCEMMRQPAHAAAYLLDPLRRDISLLEDRRRPVVQSALEHFALVVGGWDTKAMDDLWEALWTFHSDDPRYWPTAAQHWWDSFATTDLLSASKRTDNRYMDIWADQVEEGEVALDEDDAIPADVPEEEAEAIERSTRRKEGGNRAGKGKALSVDSEDDIFYDLVWMHQGIRNEAEAQRGAGMILLEDQHDLLDEWGGHDPHDDFDAYVGGTMHTVVSMRKRVGGEVDMEELLARDMQTEEDEAMQDPTWMQEVPVSMSPTATDTSVADPSYVATATPTSQPHIEHGVDTHTQAEMERRVPQHP</sequence>
<protein>
    <recommendedName>
        <fullName evidence="2">DUF659 domain-containing protein</fullName>
    </recommendedName>
</protein>
<feature type="region of interest" description="Disordered" evidence="1">
    <location>
        <begin position="824"/>
        <end position="851"/>
    </location>
</feature>
<feature type="region of interest" description="Disordered" evidence="1">
    <location>
        <begin position="692"/>
        <end position="716"/>
    </location>
</feature>
<feature type="region of interest" description="Disordered" evidence="1">
    <location>
        <begin position="130"/>
        <end position="199"/>
    </location>
</feature>
<accession>A0A388JQR0</accession>
<reference evidence="3 4" key="1">
    <citation type="journal article" date="2018" name="Cell">
        <title>The Chara Genome: Secondary Complexity and Implications for Plant Terrestrialization.</title>
        <authorList>
            <person name="Nishiyama T."/>
            <person name="Sakayama H."/>
            <person name="Vries J.D."/>
            <person name="Buschmann H."/>
            <person name="Saint-Marcoux D."/>
            <person name="Ullrich K.K."/>
            <person name="Haas F.B."/>
            <person name="Vanderstraeten L."/>
            <person name="Becker D."/>
            <person name="Lang D."/>
            <person name="Vosolsobe S."/>
            <person name="Rombauts S."/>
            <person name="Wilhelmsson P.K.I."/>
            <person name="Janitza P."/>
            <person name="Kern R."/>
            <person name="Heyl A."/>
            <person name="Rumpler F."/>
            <person name="Villalobos L.I.A.C."/>
            <person name="Clay J.M."/>
            <person name="Skokan R."/>
            <person name="Toyoda A."/>
            <person name="Suzuki Y."/>
            <person name="Kagoshima H."/>
            <person name="Schijlen E."/>
            <person name="Tajeshwar N."/>
            <person name="Catarino B."/>
            <person name="Hetherington A.J."/>
            <person name="Saltykova A."/>
            <person name="Bonnot C."/>
            <person name="Breuninger H."/>
            <person name="Symeonidi A."/>
            <person name="Radhakrishnan G.V."/>
            <person name="Van Nieuwerburgh F."/>
            <person name="Deforce D."/>
            <person name="Chang C."/>
            <person name="Karol K.G."/>
            <person name="Hedrich R."/>
            <person name="Ulvskov P."/>
            <person name="Glockner G."/>
            <person name="Delwiche C.F."/>
            <person name="Petrasek J."/>
            <person name="Van de Peer Y."/>
            <person name="Friml J."/>
            <person name="Beilby M."/>
            <person name="Dolan L."/>
            <person name="Kohara Y."/>
            <person name="Sugano S."/>
            <person name="Fujiyama A."/>
            <person name="Delaux P.-M."/>
            <person name="Quint M."/>
            <person name="TheiBen G."/>
            <person name="Hagemann M."/>
            <person name="Harholt J."/>
            <person name="Dunand C."/>
            <person name="Zachgo S."/>
            <person name="Langdale J."/>
            <person name="Maumus F."/>
            <person name="Straeten D.V.D."/>
            <person name="Gould S.B."/>
            <person name="Rensing S.A."/>
        </authorList>
    </citation>
    <scope>NUCLEOTIDE SEQUENCE [LARGE SCALE GENOMIC DNA]</scope>
    <source>
        <strain evidence="3 4">S276</strain>
    </source>
</reference>
<proteinExistence type="predicted"/>
<feature type="compositionally biased region" description="Polar residues" evidence="1">
    <location>
        <begin position="824"/>
        <end position="847"/>
    </location>
</feature>
<feature type="compositionally biased region" description="Basic and acidic residues" evidence="1">
    <location>
        <begin position="130"/>
        <end position="139"/>
    </location>
</feature>
<keyword evidence="4" id="KW-1185">Reference proteome</keyword>
<feature type="domain" description="DUF659" evidence="2">
    <location>
        <begin position="292"/>
        <end position="443"/>
    </location>
</feature>
<dbReference type="InterPro" id="IPR012337">
    <property type="entry name" value="RNaseH-like_sf"/>
</dbReference>
<dbReference type="Pfam" id="PF04937">
    <property type="entry name" value="DUF659"/>
    <property type="match status" value="1"/>
</dbReference>
<feature type="compositionally biased region" description="Basic and acidic residues" evidence="1">
    <location>
        <begin position="697"/>
        <end position="708"/>
    </location>
</feature>
<evidence type="ECO:0000256" key="1">
    <source>
        <dbReference type="SAM" id="MobiDB-lite"/>
    </source>
</evidence>
<evidence type="ECO:0000313" key="3">
    <source>
        <dbReference type="EMBL" id="GBG60144.1"/>
    </source>
</evidence>